<dbReference type="Gene3D" id="1.25.40.10">
    <property type="entry name" value="Tetratricopeptide repeat domain"/>
    <property type="match status" value="1"/>
</dbReference>
<dbReference type="InterPro" id="IPR036597">
    <property type="entry name" value="Fido-like_dom_sf"/>
</dbReference>
<evidence type="ECO:0000256" key="1">
    <source>
        <dbReference type="PIRSR" id="PIRSR640198-3"/>
    </source>
</evidence>
<evidence type="ECO:0000313" key="3">
    <source>
        <dbReference type="Proteomes" id="UP000887574"/>
    </source>
</evidence>
<organism evidence="3 4">
    <name type="scientific">Ditylenchus dipsaci</name>
    <dbReference type="NCBI Taxonomy" id="166011"/>
    <lineage>
        <taxon>Eukaryota</taxon>
        <taxon>Metazoa</taxon>
        <taxon>Ecdysozoa</taxon>
        <taxon>Nematoda</taxon>
        <taxon>Chromadorea</taxon>
        <taxon>Rhabditida</taxon>
        <taxon>Tylenchina</taxon>
        <taxon>Tylenchomorpha</taxon>
        <taxon>Sphaerularioidea</taxon>
        <taxon>Anguinidae</taxon>
        <taxon>Anguininae</taxon>
        <taxon>Ditylenchus</taxon>
    </lineage>
</organism>
<evidence type="ECO:0000313" key="4">
    <source>
        <dbReference type="WBParaSite" id="jg1090"/>
    </source>
</evidence>
<sequence length="340" mass="38985">MTNKQRSSSTSNDVSTISANGSVSKTPLQHYDIRRLSFSKSALSFWRIPRLQIVVICIIISTLVQVIGPLFYLISTNIICKDQSLLSPKLKNWVFNCPSSENDSRVQSRVRKTTNFISYFDDPFMAESPWPTKESNQKNKQEMIVSYEPSKALPSRPKSWTEAEAVAALQAAKRSRAEGNLRRAKQIIEHAYTLAPHHPDILTEYGIFWKRRTATFEALIRRAKTLPLVNEIDNRMLKEIHQKREHFLKIPRSDPGLKRAMRESYFQHVYHTVAIEGNTMSLIQTRSILETRMAVAGQLTLEDILAIHKRVLGFVDPLVAGMIRTTQVYVGNLFQQRQDE</sequence>
<keyword evidence="2" id="KW-0812">Transmembrane</keyword>
<name>A0A915CQ12_9BILA</name>
<reference evidence="4" key="1">
    <citation type="submission" date="2022-11" db="UniProtKB">
        <authorList>
            <consortium name="WormBaseParasite"/>
        </authorList>
    </citation>
    <scope>IDENTIFICATION</scope>
</reference>
<accession>A0A915CQ12</accession>
<protein>
    <submittedName>
        <fullName evidence="4">Uncharacterized protein</fullName>
    </submittedName>
</protein>
<dbReference type="Gene3D" id="1.10.3290.10">
    <property type="entry name" value="Fido-like domain"/>
    <property type="match status" value="1"/>
</dbReference>
<feature type="site" description="Important for autoinhibition of adenylyltransferase activity" evidence="1">
    <location>
        <position position="276"/>
    </location>
</feature>
<dbReference type="InterPro" id="IPR040198">
    <property type="entry name" value="Fido_containing"/>
</dbReference>
<keyword evidence="2" id="KW-1133">Transmembrane helix</keyword>
<dbReference type="AlphaFoldDB" id="A0A915CQ12"/>
<dbReference type="PANTHER" id="PTHR13504:SF34">
    <property type="entry name" value="PROTEIN ADENYLYLTRANSFERASE FICD"/>
    <property type="match status" value="1"/>
</dbReference>
<proteinExistence type="predicted"/>
<dbReference type="WBParaSite" id="jg1090">
    <property type="protein sequence ID" value="jg1090"/>
    <property type="gene ID" value="jg1090"/>
</dbReference>
<dbReference type="PANTHER" id="PTHR13504">
    <property type="entry name" value="FIDO DOMAIN-CONTAINING PROTEIN DDB_G0283145"/>
    <property type="match status" value="1"/>
</dbReference>
<dbReference type="InterPro" id="IPR011990">
    <property type="entry name" value="TPR-like_helical_dom_sf"/>
</dbReference>
<keyword evidence="2" id="KW-0472">Membrane</keyword>
<dbReference type="Proteomes" id="UP000887574">
    <property type="component" value="Unplaced"/>
</dbReference>
<keyword evidence="3" id="KW-1185">Reference proteome</keyword>
<evidence type="ECO:0000256" key="2">
    <source>
        <dbReference type="SAM" id="Phobius"/>
    </source>
</evidence>
<feature type="transmembrane region" description="Helical" evidence="2">
    <location>
        <begin position="53"/>
        <end position="74"/>
    </location>
</feature>